<feature type="region of interest" description="Disordered" evidence="1">
    <location>
        <begin position="95"/>
        <end position="117"/>
    </location>
</feature>
<dbReference type="NCBIfam" id="TIGR03604">
    <property type="entry name" value="TOMM_cyclo_SagD"/>
    <property type="match status" value="1"/>
</dbReference>
<dbReference type="Gene3D" id="3.30.160.660">
    <property type="match status" value="1"/>
</dbReference>
<dbReference type="PANTHER" id="PTHR37809">
    <property type="entry name" value="RIBOSOMAL PROTEIN S12 METHYLTHIOTRANSFERASE ACCESSORY FACTOR YCAO"/>
    <property type="match status" value="1"/>
</dbReference>
<accession>A0AAU2JZ65</accession>
<gene>
    <name evidence="3" type="ORF">OG327_34185</name>
</gene>
<dbReference type="Gene3D" id="3.40.50.720">
    <property type="entry name" value="NAD(P)-binding Rossmann-like Domain"/>
    <property type="match status" value="1"/>
</dbReference>
<dbReference type="EMBL" id="CP108264">
    <property type="protein sequence ID" value="WTU77951.1"/>
    <property type="molecule type" value="Genomic_DNA"/>
</dbReference>
<dbReference type="PROSITE" id="PS51664">
    <property type="entry name" value="YCAO"/>
    <property type="match status" value="1"/>
</dbReference>
<dbReference type="NCBIfam" id="TIGR03882">
    <property type="entry name" value="cyclo_dehyd_2"/>
    <property type="match status" value="1"/>
</dbReference>
<dbReference type="InterPro" id="IPR022291">
    <property type="entry name" value="Bacteriocin_synth_cyclodeHase"/>
</dbReference>
<dbReference type="Pfam" id="PF02624">
    <property type="entry name" value="YcaO"/>
    <property type="match status" value="1"/>
</dbReference>
<dbReference type="PANTHER" id="PTHR37809:SF1">
    <property type="entry name" value="RIBOSOMAL PROTEIN S12 METHYLTHIOTRANSFERASE ACCESSORY FACTOR YCAO"/>
    <property type="match status" value="1"/>
</dbReference>
<feature type="region of interest" description="Disordered" evidence="1">
    <location>
        <begin position="191"/>
        <end position="210"/>
    </location>
</feature>
<proteinExistence type="predicted"/>
<name>A0AAU2JZ65_9ACTN</name>
<evidence type="ECO:0000313" key="3">
    <source>
        <dbReference type="EMBL" id="WTU77951.1"/>
    </source>
</evidence>
<organism evidence="3">
    <name type="scientific">Streptomyces sp. NBC_00049</name>
    <dbReference type="NCBI Taxonomy" id="2903617"/>
    <lineage>
        <taxon>Bacteria</taxon>
        <taxon>Bacillati</taxon>
        <taxon>Actinomycetota</taxon>
        <taxon>Actinomycetes</taxon>
        <taxon>Kitasatosporales</taxon>
        <taxon>Streptomycetaceae</taxon>
        <taxon>Streptomyces</taxon>
    </lineage>
</organism>
<dbReference type="InterPro" id="IPR027624">
    <property type="entry name" value="TOMM_cyclo_SagD"/>
</dbReference>
<feature type="domain" description="YcaO" evidence="2">
    <location>
        <begin position="270"/>
        <end position="656"/>
    </location>
</feature>
<protein>
    <submittedName>
        <fullName evidence="3">TOMM leader peptide-binding protein</fullName>
    </submittedName>
</protein>
<dbReference type="Gene3D" id="3.30.40.250">
    <property type="match status" value="1"/>
</dbReference>
<dbReference type="InterPro" id="IPR003776">
    <property type="entry name" value="YcaO-like_dom"/>
</dbReference>
<evidence type="ECO:0000256" key="1">
    <source>
        <dbReference type="SAM" id="MobiDB-lite"/>
    </source>
</evidence>
<reference evidence="3" key="1">
    <citation type="submission" date="2022-10" db="EMBL/GenBank/DDBJ databases">
        <title>The complete genomes of actinobacterial strains from the NBC collection.</title>
        <authorList>
            <person name="Joergensen T.S."/>
            <person name="Alvarez Arevalo M."/>
            <person name="Sterndorff E.B."/>
            <person name="Faurdal D."/>
            <person name="Vuksanovic O."/>
            <person name="Mourched A.-S."/>
            <person name="Charusanti P."/>
            <person name="Shaw S."/>
            <person name="Blin K."/>
            <person name="Weber T."/>
        </authorList>
    </citation>
    <scope>NUCLEOTIDE SEQUENCE</scope>
    <source>
        <strain evidence="3">NBC_00049</strain>
    </source>
</reference>
<dbReference type="AlphaFoldDB" id="A0AAU2JZ65"/>
<evidence type="ECO:0000259" key="2">
    <source>
        <dbReference type="PROSITE" id="PS51664"/>
    </source>
</evidence>
<dbReference type="Gene3D" id="3.30.1330.230">
    <property type="match status" value="1"/>
</dbReference>
<sequence>MTPTSLRPPAPDGTPLEAARRVLAEALEPLGAVVVTLGVHDALGPRAADPFAAVRPGATVHLTAREVLVGPWGGDGTAPACGQCLAMRRQRLRSRSERDALETGSAPGTPTGPEWPRLSPYAHDAVYALHEAVHGGRVTAPAAAPAATPAATAGADADRALPQVSRLDLRTLRIRTYPLLADPLCPDCGPRGTDAPRPFVPASRPKPDPGAQRLRAASSYPMPYTALANPVTGVLGGGTWLNVTSPTTAPVAGSVFMRGYAGLTDVTWSGQANSFTASRDLAHLEGLERYAGTHRRTGNTLLTASYAELGERALDPATCGFYAPETYRDDPLVSPFDPERPIPWVYGHSLRDDRPVLVPARLVHYSAGIAADNFVFECSNGCAIGSCPEEALLGALLELVERDAFLIAWYAGLPLTEIDLASVPGTAVRTMADRAALQGYDVHAFDNRIDLAVPVVTGLAVRRDGGPGLFSFGAGAALDPATAVEAALSEVLTYIPHLPRQVEERRGELDAMAADFSRVRHLKDHAQLYGLPAMAGHVRPYREPVAVRAMDDVYRSWTEHGRPRTGDLRDDLLCVVDELVRAGHDVIVVDQSTPEQRRIGLHTVCAVVPGLLPIDFGWSRQRAPYMPRLRSAPRRAGLRTADLTATDIRMVPHPFP</sequence>